<evidence type="ECO:0000313" key="3">
    <source>
        <dbReference type="EnsemblFungi" id="EJT70307"/>
    </source>
</evidence>
<dbReference type="RefSeq" id="XP_009228641.1">
    <property type="nucleotide sequence ID" value="XM_009230377.1"/>
</dbReference>
<dbReference type="HOGENOM" id="CLU_2757936_0_0_1"/>
<evidence type="ECO:0000256" key="1">
    <source>
        <dbReference type="SAM" id="Phobius"/>
    </source>
</evidence>
<reference evidence="2" key="3">
    <citation type="submission" date="2010-09" db="EMBL/GenBank/DDBJ databases">
        <title>Annotation of Gaeumannomyces graminis var. tritici R3-111a-1.</title>
        <authorList>
            <consortium name="The Broad Institute Genome Sequencing Platform"/>
            <person name="Ma L.-J."/>
            <person name="Dead R."/>
            <person name="Young S.K."/>
            <person name="Zeng Q."/>
            <person name="Gargeya S."/>
            <person name="Fitzgerald M."/>
            <person name="Haas B."/>
            <person name="Abouelleil A."/>
            <person name="Alvarado L."/>
            <person name="Arachchi H.M."/>
            <person name="Berlin A."/>
            <person name="Brown A."/>
            <person name="Chapman S.B."/>
            <person name="Chen Z."/>
            <person name="Dunbar C."/>
            <person name="Freedman E."/>
            <person name="Gearin G."/>
            <person name="Gellesch M."/>
            <person name="Goldberg J."/>
            <person name="Griggs A."/>
            <person name="Gujja S."/>
            <person name="Heiman D."/>
            <person name="Howarth C."/>
            <person name="Larson L."/>
            <person name="Lui A."/>
            <person name="MacDonald P.J.P."/>
            <person name="Mehta T."/>
            <person name="Montmayeur A."/>
            <person name="Murphy C."/>
            <person name="Neiman D."/>
            <person name="Pearson M."/>
            <person name="Priest M."/>
            <person name="Roberts A."/>
            <person name="Saif S."/>
            <person name="Shea T."/>
            <person name="Shenoy N."/>
            <person name="Sisk P."/>
            <person name="Stolte C."/>
            <person name="Sykes S."/>
            <person name="Yandava C."/>
            <person name="Wortman J."/>
            <person name="Nusbaum C."/>
            <person name="Birren B."/>
        </authorList>
    </citation>
    <scope>NUCLEOTIDE SEQUENCE</scope>
    <source>
        <strain evidence="2">R3-111a-1</strain>
    </source>
</reference>
<keyword evidence="1" id="KW-0812">Transmembrane</keyword>
<reference evidence="3" key="5">
    <citation type="submission" date="2018-04" db="UniProtKB">
        <authorList>
            <consortium name="EnsemblFungi"/>
        </authorList>
    </citation>
    <scope>IDENTIFICATION</scope>
    <source>
        <strain evidence="3">R3-111a-1</strain>
    </source>
</reference>
<proteinExistence type="predicted"/>
<name>J3PG53_GAET3</name>
<organism evidence="2">
    <name type="scientific">Gaeumannomyces tritici (strain R3-111a-1)</name>
    <name type="common">Wheat and barley take-all root rot fungus</name>
    <name type="synonym">Gaeumannomyces graminis var. tritici</name>
    <dbReference type="NCBI Taxonomy" id="644352"/>
    <lineage>
        <taxon>Eukaryota</taxon>
        <taxon>Fungi</taxon>
        <taxon>Dikarya</taxon>
        <taxon>Ascomycota</taxon>
        <taxon>Pezizomycotina</taxon>
        <taxon>Sordariomycetes</taxon>
        <taxon>Sordariomycetidae</taxon>
        <taxon>Magnaporthales</taxon>
        <taxon>Magnaporthaceae</taxon>
        <taxon>Gaeumannomyces</taxon>
    </lineage>
</organism>
<dbReference type="GeneID" id="20352937"/>
<accession>J3PG53</accession>
<reference evidence="3" key="4">
    <citation type="journal article" date="2015" name="G3 (Bethesda)">
        <title>Genome sequences of three phytopathogenic species of the Magnaporthaceae family of fungi.</title>
        <authorList>
            <person name="Okagaki L.H."/>
            <person name="Nunes C.C."/>
            <person name="Sailsbery J."/>
            <person name="Clay B."/>
            <person name="Brown D."/>
            <person name="John T."/>
            <person name="Oh Y."/>
            <person name="Young N."/>
            <person name="Fitzgerald M."/>
            <person name="Haas B.J."/>
            <person name="Zeng Q."/>
            <person name="Young S."/>
            <person name="Adiconis X."/>
            <person name="Fan L."/>
            <person name="Levin J.Z."/>
            <person name="Mitchell T.K."/>
            <person name="Okubara P.A."/>
            <person name="Farman M.L."/>
            <person name="Kohn L.M."/>
            <person name="Birren B."/>
            <person name="Ma L.-J."/>
            <person name="Dean R.A."/>
        </authorList>
    </citation>
    <scope>NUCLEOTIDE SEQUENCE</scope>
    <source>
        <strain evidence="3">R3-111a-1</strain>
    </source>
</reference>
<dbReference type="EnsemblFungi" id="EJT70307">
    <property type="protein sequence ID" value="EJT70307"/>
    <property type="gene ID" value="GGTG_12479"/>
</dbReference>
<keyword evidence="1" id="KW-0472">Membrane</keyword>
<reference evidence="4" key="1">
    <citation type="submission" date="2010-07" db="EMBL/GenBank/DDBJ databases">
        <title>The genome sequence of Gaeumannomyces graminis var. tritici strain R3-111a-1.</title>
        <authorList>
            <consortium name="The Broad Institute Genome Sequencing Platform"/>
            <person name="Ma L.-J."/>
            <person name="Dead R."/>
            <person name="Young S."/>
            <person name="Zeng Q."/>
            <person name="Koehrsen M."/>
            <person name="Alvarado L."/>
            <person name="Berlin A."/>
            <person name="Chapman S.B."/>
            <person name="Chen Z."/>
            <person name="Freedman E."/>
            <person name="Gellesch M."/>
            <person name="Goldberg J."/>
            <person name="Griggs A."/>
            <person name="Gujja S."/>
            <person name="Heilman E.R."/>
            <person name="Heiman D."/>
            <person name="Hepburn T."/>
            <person name="Howarth C."/>
            <person name="Jen D."/>
            <person name="Larson L."/>
            <person name="Mehta T."/>
            <person name="Neiman D."/>
            <person name="Pearson M."/>
            <person name="Roberts A."/>
            <person name="Saif S."/>
            <person name="Shea T."/>
            <person name="Shenoy N."/>
            <person name="Sisk P."/>
            <person name="Stolte C."/>
            <person name="Sykes S."/>
            <person name="Walk T."/>
            <person name="White J."/>
            <person name="Yandava C."/>
            <person name="Haas B."/>
            <person name="Nusbaum C."/>
            <person name="Birren B."/>
        </authorList>
    </citation>
    <scope>NUCLEOTIDE SEQUENCE [LARGE SCALE GENOMIC DNA]</scope>
    <source>
        <strain evidence="4">R3-111a-1</strain>
    </source>
</reference>
<dbReference type="EMBL" id="GL385402">
    <property type="protein sequence ID" value="EJT70307.1"/>
    <property type="molecule type" value="Genomic_DNA"/>
</dbReference>
<evidence type="ECO:0000313" key="2">
    <source>
        <dbReference type="EMBL" id="EJT70307.1"/>
    </source>
</evidence>
<sequence>MCMYTTRLSVMESESRTWSTGSDVSSSHRRLRLPRLAAPQAQRPGSVGDLLVPVVVCLVLVLSMAAVWWW</sequence>
<evidence type="ECO:0000313" key="4">
    <source>
        <dbReference type="Proteomes" id="UP000006039"/>
    </source>
</evidence>
<feature type="transmembrane region" description="Helical" evidence="1">
    <location>
        <begin position="50"/>
        <end position="69"/>
    </location>
</feature>
<gene>
    <name evidence="3" type="primary">20352937</name>
    <name evidence="2" type="ORF">GGTG_12479</name>
</gene>
<reference evidence="2" key="2">
    <citation type="submission" date="2010-07" db="EMBL/GenBank/DDBJ databases">
        <authorList>
            <consortium name="The Broad Institute Genome Sequencing Platform"/>
            <consortium name="Broad Institute Genome Sequencing Center for Infectious Disease"/>
            <person name="Ma L.-J."/>
            <person name="Dead R."/>
            <person name="Young S."/>
            <person name="Zeng Q."/>
            <person name="Koehrsen M."/>
            <person name="Alvarado L."/>
            <person name="Berlin A."/>
            <person name="Chapman S.B."/>
            <person name="Chen Z."/>
            <person name="Freedman E."/>
            <person name="Gellesch M."/>
            <person name="Goldberg J."/>
            <person name="Griggs A."/>
            <person name="Gujja S."/>
            <person name="Heilman E.R."/>
            <person name="Heiman D."/>
            <person name="Hepburn T."/>
            <person name="Howarth C."/>
            <person name="Jen D."/>
            <person name="Larson L."/>
            <person name="Mehta T."/>
            <person name="Neiman D."/>
            <person name="Pearson M."/>
            <person name="Roberts A."/>
            <person name="Saif S."/>
            <person name="Shea T."/>
            <person name="Shenoy N."/>
            <person name="Sisk P."/>
            <person name="Stolte C."/>
            <person name="Sykes S."/>
            <person name="Walk T."/>
            <person name="White J."/>
            <person name="Yandava C."/>
            <person name="Haas B."/>
            <person name="Nusbaum C."/>
            <person name="Birren B."/>
        </authorList>
    </citation>
    <scope>NUCLEOTIDE SEQUENCE</scope>
    <source>
        <strain evidence="2">R3-111a-1</strain>
    </source>
</reference>
<dbReference type="Proteomes" id="UP000006039">
    <property type="component" value="Unassembled WGS sequence"/>
</dbReference>
<dbReference type="AlphaFoldDB" id="J3PG53"/>
<keyword evidence="4" id="KW-1185">Reference proteome</keyword>
<protein>
    <submittedName>
        <fullName evidence="2 3">Uncharacterized protein</fullName>
    </submittedName>
</protein>
<keyword evidence="1" id="KW-1133">Transmembrane helix</keyword>
<dbReference type="VEuPathDB" id="FungiDB:GGTG_12479"/>